<name>A0A1J5PGE8_9ZZZZ</name>
<reference evidence="2" key="1">
    <citation type="submission" date="2016-10" db="EMBL/GenBank/DDBJ databases">
        <title>Sequence of Gallionella enrichment culture.</title>
        <authorList>
            <person name="Poehlein A."/>
            <person name="Muehling M."/>
            <person name="Daniel R."/>
        </authorList>
    </citation>
    <scope>NUCLEOTIDE SEQUENCE</scope>
</reference>
<feature type="region of interest" description="Disordered" evidence="1">
    <location>
        <begin position="100"/>
        <end position="119"/>
    </location>
</feature>
<feature type="region of interest" description="Disordered" evidence="1">
    <location>
        <begin position="49"/>
        <end position="79"/>
    </location>
</feature>
<gene>
    <name evidence="2" type="ORF">GALL_481150</name>
</gene>
<dbReference type="EMBL" id="MLJW01004282">
    <property type="protein sequence ID" value="OIQ70274.1"/>
    <property type="molecule type" value="Genomic_DNA"/>
</dbReference>
<sequence length="132" mass="14182">MSRVLLTLSAVIRTPCINGCPPPEPLPLLSGDPAFAPAGVAVAFAPKPVLLADPGREPKPPDDEDELEPKPPDDEDGLLLFRESRSLALADEPEPGAIWLSALSSRPPEEEPPPNISVSTRAIWRASPYFTR</sequence>
<dbReference type="AlphaFoldDB" id="A0A1J5PGE8"/>
<feature type="compositionally biased region" description="Acidic residues" evidence="1">
    <location>
        <begin position="62"/>
        <end position="77"/>
    </location>
</feature>
<organism evidence="2">
    <name type="scientific">mine drainage metagenome</name>
    <dbReference type="NCBI Taxonomy" id="410659"/>
    <lineage>
        <taxon>unclassified sequences</taxon>
        <taxon>metagenomes</taxon>
        <taxon>ecological metagenomes</taxon>
    </lineage>
</organism>
<comment type="caution">
    <text evidence="2">The sequence shown here is derived from an EMBL/GenBank/DDBJ whole genome shotgun (WGS) entry which is preliminary data.</text>
</comment>
<evidence type="ECO:0000256" key="1">
    <source>
        <dbReference type="SAM" id="MobiDB-lite"/>
    </source>
</evidence>
<accession>A0A1J5PGE8</accession>
<proteinExistence type="predicted"/>
<protein>
    <submittedName>
        <fullName evidence="2">Uncharacterized protein</fullName>
    </submittedName>
</protein>
<evidence type="ECO:0000313" key="2">
    <source>
        <dbReference type="EMBL" id="OIQ70274.1"/>
    </source>
</evidence>